<dbReference type="EMBL" id="JBIAJP010000006">
    <property type="protein sequence ID" value="MFF0006406.1"/>
    <property type="molecule type" value="Genomic_DNA"/>
</dbReference>
<organism evidence="1 2">
    <name type="scientific">Streptomyces tibetensis</name>
    <dbReference type="NCBI Taxonomy" id="2382123"/>
    <lineage>
        <taxon>Bacteria</taxon>
        <taxon>Bacillati</taxon>
        <taxon>Actinomycetota</taxon>
        <taxon>Actinomycetes</taxon>
        <taxon>Kitasatosporales</taxon>
        <taxon>Streptomycetaceae</taxon>
        <taxon>Streptomyces</taxon>
    </lineage>
</organism>
<comment type="caution">
    <text evidence="1">The sequence shown here is derived from an EMBL/GenBank/DDBJ whole genome shotgun (WGS) entry which is preliminary data.</text>
</comment>
<name>A0ABW6MZH4_9ACTN</name>
<evidence type="ECO:0008006" key="3">
    <source>
        <dbReference type="Google" id="ProtNLM"/>
    </source>
</evidence>
<dbReference type="RefSeq" id="WP_361943737.1">
    <property type="nucleotide sequence ID" value="NZ_JBEXWI010000013.1"/>
</dbReference>
<dbReference type="Proteomes" id="UP001601422">
    <property type="component" value="Unassembled WGS sequence"/>
</dbReference>
<sequence length="58" mass="6592">MAEVDALSWQDFEKSVGARARRGRRALRHHLPCLHPAALQLAVRRRPESGHGGWVRQP</sequence>
<reference evidence="1 2" key="1">
    <citation type="submission" date="2024-10" db="EMBL/GenBank/DDBJ databases">
        <title>The Natural Products Discovery Center: Release of the First 8490 Sequenced Strains for Exploring Actinobacteria Biosynthetic Diversity.</title>
        <authorList>
            <person name="Kalkreuter E."/>
            <person name="Kautsar S.A."/>
            <person name="Yang D."/>
            <person name="Bader C.D."/>
            <person name="Teijaro C.N."/>
            <person name="Fluegel L."/>
            <person name="Davis C.M."/>
            <person name="Simpson J.R."/>
            <person name="Lauterbach L."/>
            <person name="Steele A.D."/>
            <person name="Gui C."/>
            <person name="Meng S."/>
            <person name="Li G."/>
            <person name="Viehrig K."/>
            <person name="Ye F."/>
            <person name="Su P."/>
            <person name="Kiefer A.F."/>
            <person name="Nichols A."/>
            <person name="Cepeda A.J."/>
            <person name="Yan W."/>
            <person name="Fan B."/>
            <person name="Jiang Y."/>
            <person name="Adhikari A."/>
            <person name="Zheng C.-J."/>
            <person name="Schuster L."/>
            <person name="Cowan T.M."/>
            <person name="Smanski M.J."/>
            <person name="Chevrette M.G."/>
            <person name="De Carvalho L.P.S."/>
            <person name="Shen B."/>
        </authorList>
    </citation>
    <scope>NUCLEOTIDE SEQUENCE [LARGE SCALE GENOMIC DNA]</scope>
    <source>
        <strain evidence="1 2">NPDC005497</strain>
    </source>
</reference>
<evidence type="ECO:0000313" key="1">
    <source>
        <dbReference type="EMBL" id="MFF0006406.1"/>
    </source>
</evidence>
<gene>
    <name evidence="1" type="ORF">ACFYQT_23585</name>
</gene>
<accession>A0ABW6MZH4</accession>
<keyword evidence="2" id="KW-1185">Reference proteome</keyword>
<protein>
    <recommendedName>
        <fullName evidence="3">Transposase</fullName>
    </recommendedName>
</protein>
<proteinExistence type="predicted"/>
<evidence type="ECO:0000313" key="2">
    <source>
        <dbReference type="Proteomes" id="UP001601422"/>
    </source>
</evidence>